<proteinExistence type="predicted"/>
<organism evidence="2 3">
    <name type="scientific">Micromonospora fulviviridis</name>
    <dbReference type="NCBI Taxonomy" id="47860"/>
    <lineage>
        <taxon>Bacteria</taxon>
        <taxon>Bacillati</taxon>
        <taxon>Actinomycetota</taxon>
        <taxon>Actinomycetes</taxon>
        <taxon>Micromonosporales</taxon>
        <taxon>Micromonosporaceae</taxon>
        <taxon>Micromonospora</taxon>
    </lineage>
</organism>
<reference evidence="2 3" key="1">
    <citation type="submission" date="2024-06" db="EMBL/GenBank/DDBJ databases">
        <title>The Natural Products Discovery Center: Release of the First 8490 Sequenced Strains for Exploring Actinobacteria Biosynthetic Diversity.</title>
        <authorList>
            <person name="Kalkreuter E."/>
            <person name="Kautsar S.A."/>
            <person name="Yang D."/>
            <person name="Bader C.D."/>
            <person name="Teijaro C.N."/>
            <person name="Fluegel L."/>
            <person name="Davis C.M."/>
            <person name="Simpson J.R."/>
            <person name="Lauterbach L."/>
            <person name="Steele A.D."/>
            <person name="Gui C."/>
            <person name="Meng S."/>
            <person name="Li G."/>
            <person name="Viehrig K."/>
            <person name="Ye F."/>
            <person name="Su P."/>
            <person name="Kiefer A.F."/>
            <person name="Nichols A."/>
            <person name="Cepeda A.J."/>
            <person name="Yan W."/>
            <person name="Fan B."/>
            <person name="Jiang Y."/>
            <person name="Adhikari A."/>
            <person name="Zheng C.-J."/>
            <person name="Schuster L."/>
            <person name="Cowan T.M."/>
            <person name="Smanski M.J."/>
            <person name="Chevrette M.G."/>
            <person name="De Carvalho L.P.S."/>
            <person name="Shen B."/>
        </authorList>
    </citation>
    <scope>NUCLEOTIDE SEQUENCE [LARGE SCALE GENOMIC DNA]</scope>
    <source>
        <strain evidence="2 3">NPDC006286</strain>
    </source>
</reference>
<accession>A0ABV2VKX1</accession>
<protein>
    <submittedName>
        <fullName evidence="2">Uncharacterized protein</fullName>
    </submittedName>
</protein>
<gene>
    <name evidence="2" type="ORF">ABZ071_16260</name>
</gene>
<feature type="region of interest" description="Disordered" evidence="1">
    <location>
        <begin position="51"/>
        <end position="75"/>
    </location>
</feature>
<comment type="caution">
    <text evidence="2">The sequence shown here is derived from an EMBL/GenBank/DDBJ whole genome shotgun (WGS) entry which is preliminary data.</text>
</comment>
<sequence length="75" mass="7917">MTPSAVTTDSLTAALDGLVDRVPGAEPAVAHSPDGRLLGRSRNVQDRLAEQLSGRYLEPARTATGGDSGAHHRRR</sequence>
<evidence type="ECO:0000313" key="3">
    <source>
        <dbReference type="Proteomes" id="UP001550348"/>
    </source>
</evidence>
<dbReference type="Proteomes" id="UP001550348">
    <property type="component" value="Unassembled WGS sequence"/>
</dbReference>
<dbReference type="EMBL" id="JBEXRX010000041">
    <property type="protein sequence ID" value="MEU0153441.1"/>
    <property type="molecule type" value="Genomic_DNA"/>
</dbReference>
<name>A0ABV2VKX1_9ACTN</name>
<evidence type="ECO:0000256" key="1">
    <source>
        <dbReference type="SAM" id="MobiDB-lite"/>
    </source>
</evidence>
<dbReference type="RefSeq" id="WP_355665251.1">
    <property type="nucleotide sequence ID" value="NZ_JBEXRX010000041.1"/>
</dbReference>
<keyword evidence="3" id="KW-1185">Reference proteome</keyword>
<evidence type="ECO:0000313" key="2">
    <source>
        <dbReference type="EMBL" id="MEU0153441.1"/>
    </source>
</evidence>